<evidence type="ECO:0000256" key="1">
    <source>
        <dbReference type="SAM" id="MobiDB-lite"/>
    </source>
</evidence>
<proteinExistence type="predicted"/>
<organism evidence="2 3">
    <name type="scientific">Caenorhabditis briggsae</name>
    <dbReference type="NCBI Taxonomy" id="6238"/>
    <lineage>
        <taxon>Eukaryota</taxon>
        <taxon>Metazoa</taxon>
        <taxon>Ecdysozoa</taxon>
        <taxon>Nematoda</taxon>
        <taxon>Chromadorea</taxon>
        <taxon>Rhabditida</taxon>
        <taxon>Rhabditina</taxon>
        <taxon>Rhabditomorpha</taxon>
        <taxon>Rhabditoidea</taxon>
        <taxon>Rhabditidae</taxon>
        <taxon>Peloderinae</taxon>
        <taxon>Caenorhabditis</taxon>
    </lineage>
</organism>
<accession>A0AAE9ERN9</accession>
<keyword evidence="3" id="KW-1185">Reference proteome</keyword>
<feature type="region of interest" description="Disordered" evidence="1">
    <location>
        <begin position="72"/>
        <end position="96"/>
    </location>
</feature>
<evidence type="ECO:0000313" key="3">
    <source>
        <dbReference type="Proteomes" id="UP000829354"/>
    </source>
</evidence>
<dbReference type="Proteomes" id="UP000829354">
    <property type="component" value="Chromosome III"/>
</dbReference>
<dbReference type="AlphaFoldDB" id="A0AAE9ERN9"/>
<dbReference type="EMBL" id="CP092622">
    <property type="protein sequence ID" value="UMM25696.1"/>
    <property type="molecule type" value="Genomic_DNA"/>
</dbReference>
<evidence type="ECO:0000313" key="2">
    <source>
        <dbReference type="EMBL" id="UMM25696.1"/>
    </source>
</evidence>
<name>A0AAE9ERN9_CAEBR</name>
<reference evidence="2 3" key="1">
    <citation type="submission" date="2022-04" db="EMBL/GenBank/DDBJ databases">
        <title>Chromosome-level reference genomes for two strains of Caenorhabditis briggsae: an improved platform for comparative genomics.</title>
        <authorList>
            <person name="Stevens L."/>
            <person name="Andersen E."/>
        </authorList>
    </citation>
    <scope>NUCLEOTIDE SEQUENCE [LARGE SCALE GENOMIC DNA]</scope>
    <source>
        <strain evidence="2">VX34</strain>
        <tissue evidence="2">Whole-organism</tissue>
    </source>
</reference>
<sequence length="174" mass="20009">MTRKKKQRFGSDSNLTDDDEHQMDLIKRVLYADEFRNFLQIPNILAEMKLMKETILTLQQELEDQKKKVKELEMGQKDSTGLKKNTENSAEIKERNRSIVVSNTPEYESKFAHERNVADVAKVNMVFRHLDASALPVAIYRLGRPRSDGKPRLIKVVLPSSASQKEVLSKAPRL</sequence>
<gene>
    <name evidence="2" type="ORF">L5515_005409</name>
</gene>
<protein>
    <submittedName>
        <fullName evidence="2">Uncharacterized protein</fullName>
    </submittedName>
</protein>